<sequence length="83" mass="9406">MARFVRIDHEKYINMDQVTYFEVRDPRTSTQFEPDERCHLIAHFASGSSEVLMIEHGEGAAARLRGRLEALFRSAAGSVPAVR</sequence>
<dbReference type="RefSeq" id="WP_183987706.1">
    <property type="nucleotide sequence ID" value="NZ_JACHHG010000008.1"/>
</dbReference>
<dbReference type="Proteomes" id="UP000569951">
    <property type="component" value="Unassembled WGS sequence"/>
</dbReference>
<proteinExistence type="predicted"/>
<evidence type="ECO:0000313" key="2">
    <source>
        <dbReference type="Proteomes" id="UP000569951"/>
    </source>
</evidence>
<keyword evidence="2" id="KW-1185">Reference proteome</keyword>
<reference evidence="1 2" key="1">
    <citation type="submission" date="2020-08" db="EMBL/GenBank/DDBJ databases">
        <title>Genomic Encyclopedia of Type Strains, Phase IV (KMG-IV): sequencing the most valuable type-strain genomes for metagenomic binning, comparative biology and taxonomic classification.</title>
        <authorList>
            <person name="Goeker M."/>
        </authorList>
    </citation>
    <scope>NUCLEOTIDE SEQUENCE [LARGE SCALE GENOMIC DNA]</scope>
    <source>
        <strain evidence="1 2">DSM 21458</strain>
    </source>
</reference>
<organism evidence="1 2">
    <name type="scientific">Deinobacterium chartae</name>
    <dbReference type="NCBI Taxonomy" id="521158"/>
    <lineage>
        <taxon>Bacteria</taxon>
        <taxon>Thermotogati</taxon>
        <taxon>Deinococcota</taxon>
        <taxon>Deinococci</taxon>
        <taxon>Deinococcales</taxon>
        <taxon>Deinococcaceae</taxon>
        <taxon>Deinobacterium</taxon>
    </lineage>
</organism>
<dbReference type="AlphaFoldDB" id="A0A841HZK6"/>
<comment type="caution">
    <text evidence="1">The sequence shown here is derived from an EMBL/GenBank/DDBJ whole genome shotgun (WGS) entry which is preliminary data.</text>
</comment>
<evidence type="ECO:0000313" key="1">
    <source>
        <dbReference type="EMBL" id="MBB6098961.1"/>
    </source>
</evidence>
<protein>
    <submittedName>
        <fullName evidence="1">Uncharacterized protein</fullName>
    </submittedName>
</protein>
<accession>A0A841HZK6</accession>
<name>A0A841HZK6_9DEIO</name>
<dbReference type="EMBL" id="JACHHG010000008">
    <property type="protein sequence ID" value="MBB6098961.1"/>
    <property type="molecule type" value="Genomic_DNA"/>
</dbReference>
<gene>
    <name evidence="1" type="ORF">HNR42_002396</name>
</gene>